<protein>
    <submittedName>
        <fullName evidence="2">Uncharacterized protein</fullName>
    </submittedName>
</protein>
<name>A0A2P6R1F9_ROSCH</name>
<reference evidence="2 3" key="1">
    <citation type="journal article" date="2018" name="Nat. Genet.">
        <title>The Rosa genome provides new insights in the design of modern roses.</title>
        <authorList>
            <person name="Bendahmane M."/>
        </authorList>
    </citation>
    <scope>NUCLEOTIDE SEQUENCE [LARGE SCALE GENOMIC DNA]</scope>
    <source>
        <strain evidence="3">cv. Old Blush</strain>
    </source>
</reference>
<dbReference type="AlphaFoldDB" id="A0A2P6R1F9"/>
<keyword evidence="3" id="KW-1185">Reference proteome</keyword>
<proteinExistence type="predicted"/>
<evidence type="ECO:0000256" key="1">
    <source>
        <dbReference type="SAM" id="MobiDB-lite"/>
    </source>
</evidence>
<dbReference type="Proteomes" id="UP000238479">
    <property type="component" value="Chromosome 4"/>
</dbReference>
<feature type="compositionally biased region" description="Polar residues" evidence="1">
    <location>
        <begin position="49"/>
        <end position="60"/>
    </location>
</feature>
<dbReference type="Gramene" id="PRQ40209">
    <property type="protein sequence ID" value="PRQ40209"/>
    <property type="gene ID" value="RchiOBHm_Chr4g0433601"/>
</dbReference>
<evidence type="ECO:0000313" key="3">
    <source>
        <dbReference type="Proteomes" id="UP000238479"/>
    </source>
</evidence>
<organism evidence="2 3">
    <name type="scientific">Rosa chinensis</name>
    <name type="common">China rose</name>
    <dbReference type="NCBI Taxonomy" id="74649"/>
    <lineage>
        <taxon>Eukaryota</taxon>
        <taxon>Viridiplantae</taxon>
        <taxon>Streptophyta</taxon>
        <taxon>Embryophyta</taxon>
        <taxon>Tracheophyta</taxon>
        <taxon>Spermatophyta</taxon>
        <taxon>Magnoliopsida</taxon>
        <taxon>eudicotyledons</taxon>
        <taxon>Gunneridae</taxon>
        <taxon>Pentapetalae</taxon>
        <taxon>rosids</taxon>
        <taxon>fabids</taxon>
        <taxon>Rosales</taxon>
        <taxon>Rosaceae</taxon>
        <taxon>Rosoideae</taxon>
        <taxon>Rosoideae incertae sedis</taxon>
        <taxon>Rosa</taxon>
    </lineage>
</organism>
<gene>
    <name evidence="2" type="ORF">RchiOBHm_Chr4g0433601</name>
</gene>
<evidence type="ECO:0000313" key="2">
    <source>
        <dbReference type="EMBL" id="PRQ40209.1"/>
    </source>
</evidence>
<comment type="caution">
    <text evidence="2">The sequence shown here is derived from an EMBL/GenBank/DDBJ whole genome shotgun (WGS) entry which is preliminary data.</text>
</comment>
<sequence length="60" mass="7056">MKTVMGALPHERSIFQQVYLVNADVILNKECFPPSYFSYPHRKDERNQKNTLDLIQTTDN</sequence>
<feature type="region of interest" description="Disordered" evidence="1">
    <location>
        <begin position="40"/>
        <end position="60"/>
    </location>
</feature>
<dbReference type="EMBL" id="PDCK01000042">
    <property type="protein sequence ID" value="PRQ40209.1"/>
    <property type="molecule type" value="Genomic_DNA"/>
</dbReference>
<accession>A0A2P6R1F9</accession>